<dbReference type="RefSeq" id="WP_071643114.1">
    <property type="nucleotide sequence ID" value="NZ_JACSPX010000003.1"/>
</dbReference>
<evidence type="ECO:0000313" key="1">
    <source>
        <dbReference type="EMBL" id="MBD8012982.1"/>
    </source>
</evidence>
<reference evidence="1 2" key="1">
    <citation type="submission" date="2020-08" db="EMBL/GenBank/DDBJ databases">
        <title>A Genomic Blueprint of the Chicken Gut Microbiome.</title>
        <authorList>
            <person name="Gilroy R."/>
            <person name="Ravi A."/>
            <person name="Getino M."/>
            <person name="Pursley I."/>
            <person name="Horton D.L."/>
            <person name="Alikhan N.-F."/>
            <person name="Baker D."/>
            <person name="Gharbi K."/>
            <person name="Hall N."/>
            <person name="Watson M."/>
            <person name="Adriaenssens E.M."/>
            <person name="Foster-Nyarko E."/>
            <person name="Jarju S."/>
            <person name="Secka A."/>
            <person name="Antonio M."/>
            <person name="Oren A."/>
            <person name="Chaudhuri R."/>
            <person name="La Ragione R.M."/>
            <person name="Hildebrand F."/>
            <person name="Pallen M.J."/>
        </authorList>
    </citation>
    <scope>NUCLEOTIDE SEQUENCE [LARGE SCALE GENOMIC DNA]</scope>
    <source>
        <strain evidence="1 2">Re1</strain>
    </source>
</reference>
<accession>A0ABR8W7K9</accession>
<dbReference type="EMBL" id="JACSPX010000003">
    <property type="protein sequence ID" value="MBD8012982.1"/>
    <property type="molecule type" value="Genomic_DNA"/>
</dbReference>
<dbReference type="Proteomes" id="UP000611521">
    <property type="component" value="Unassembled WGS sequence"/>
</dbReference>
<keyword evidence="2" id="KW-1185">Reference proteome</keyword>
<gene>
    <name evidence="1" type="ORF">H9633_11830</name>
</gene>
<evidence type="ECO:0000313" key="2">
    <source>
        <dbReference type="Proteomes" id="UP000611521"/>
    </source>
</evidence>
<sequence length="73" mass="8368">MTSATLRLATPTAVERALQRLSIALARYVERRIARRAERRELALDLLREQHARRQDPRALDIALLAIGSRPRP</sequence>
<protein>
    <submittedName>
        <fullName evidence="1">Uncharacterized protein</fullName>
    </submittedName>
</protein>
<comment type="caution">
    <text evidence="1">The sequence shown here is derived from an EMBL/GenBank/DDBJ whole genome shotgun (WGS) entry which is preliminary data.</text>
</comment>
<name>A0ABR8W7K9_9MICO</name>
<organism evidence="1 2">
    <name type="scientific">Microbacterium commune</name>
    <dbReference type="NCBI Taxonomy" id="2762219"/>
    <lineage>
        <taxon>Bacteria</taxon>
        <taxon>Bacillati</taxon>
        <taxon>Actinomycetota</taxon>
        <taxon>Actinomycetes</taxon>
        <taxon>Micrococcales</taxon>
        <taxon>Microbacteriaceae</taxon>
        <taxon>Microbacterium</taxon>
    </lineage>
</organism>
<proteinExistence type="predicted"/>